<dbReference type="GO" id="GO:0016020">
    <property type="term" value="C:membrane"/>
    <property type="evidence" value="ECO:0007669"/>
    <property type="project" value="TreeGrafter"/>
</dbReference>
<dbReference type="AlphaFoldDB" id="A0AAV4PIJ1"/>
<dbReference type="PANTHER" id="PTHR33539:SF1">
    <property type="entry name" value="UPF0764 PROTEIN C16ORF89"/>
    <property type="match status" value="1"/>
</dbReference>
<feature type="signal peptide" evidence="1">
    <location>
        <begin position="1"/>
        <end position="17"/>
    </location>
</feature>
<dbReference type="Proteomes" id="UP001054837">
    <property type="component" value="Unassembled WGS sequence"/>
</dbReference>
<name>A0AAV4PIJ1_9ARAC</name>
<keyword evidence="3" id="KW-1185">Reference proteome</keyword>
<dbReference type="EMBL" id="BPLQ01002675">
    <property type="protein sequence ID" value="GIX94932.1"/>
    <property type="molecule type" value="Genomic_DNA"/>
</dbReference>
<dbReference type="GO" id="GO:0005829">
    <property type="term" value="C:cytosol"/>
    <property type="evidence" value="ECO:0007669"/>
    <property type="project" value="TreeGrafter"/>
</dbReference>
<comment type="caution">
    <text evidence="2">The sequence shown here is derived from an EMBL/GenBank/DDBJ whole genome shotgun (WGS) entry which is preliminary data.</text>
</comment>
<dbReference type="Pfam" id="PF15882">
    <property type="entry name" value="DUF4735"/>
    <property type="match status" value="1"/>
</dbReference>
<protein>
    <submittedName>
        <fullName evidence="2">UPF0764 protein C16orf89</fullName>
    </submittedName>
</protein>
<evidence type="ECO:0000313" key="2">
    <source>
        <dbReference type="EMBL" id="GIX94932.1"/>
    </source>
</evidence>
<sequence>MLLPCVLVLSYVAGALGSSRLDRALHALDRGLSFMEDRIEDINLDAVLGTRLVEEHLSTLLEFEPRTVSAISGRLVALQDKARRISEVGSQNVRSNDPDYSEAVGRVMDPSKKPLWHPSRQTSPALVLKPLPCSQSAFNETNSDTCLQEVVGTRSKRACRVSRRCTDVMSSPRQQGYILTHQVLYWQMLQMRDCVHDVPESLQMSLCSNVMRDAERIAHALYPRTHRDLFMEQIGLCGLWGFRDFRRSEWLDTILSWQQPSGCFNDRAKWQCVDDLRPDPPGREKRREKVLPDGCLSHKTTVALLAIAVNIRFEAEIHLLRSLH</sequence>
<reference evidence="2 3" key="1">
    <citation type="submission" date="2021-06" db="EMBL/GenBank/DDBJ databases">
        <title>Caerostris darwini draft genome.</title>
        <authorList>
            <person name="Kono N."/>
            <person name="Arakawa K."/>
        </authorList>
    </citation>
    <scope>NUCLEOTIDE SEQUENCE [LARGE SCALE GENOMIC DNA]</scope>
</reference>
<evidence type="ECO:0000256" key="1">
    <source>
        <dbReference type="SAM" id="SignalP"/>
    </source>
</evidence>
<dbReference type="InterPro" id="IPR031751">
    <property type="entry name" value="DUF4735"/>
</dbReference>
<organism evidence="2 3">
    <name type="scientific">Caerostris darwini</name>
    <dbReference type="NCBI Taxonomy" id="1538125"/>
    <lineage>
        <taxon>Eukaryota</taxon>
        <taxon>Metazoa</taxon>
        <taxon>Ecdysozoa</taxon>
        <taxon>Arthropoda</taxon>
        <taxon>Chelicerata</taxon>
        <taxon>Arachnida</taxon>
        <taxon>Araneae</taxon>
        <taxon>Araneomorphae</taxon>
        <taxon>Entelegynae</taxon>
        <taxon>Araneoidea</taxon>
        <taxon>Araneidae</taxon>
        <taxon>Caerostris</taxon>
    </lineage>
</organism>
<evidence type="ECO:0000313" key="3">
    <source>
        <dbReference type="Proteomes" id="UP001054837"/>
    </source>
</evidence>
<dbReference type="PANTHER" id="PTHR33539">
    <property type="entry name" value="UPF0764 PROTEIN C16ORF89"/>
    <property type="match status" value="1"/>
</dbReference>
<feature type="chain" id="PRO_5043461573" evidence="1">
    <location>
        <begin position="18"/>
        <end position="324"/>
    </location>
</feature>
<accession>A0AAV4PIJ1</accession>
<keyword evidence="1" id="KW-0732">Signal</keyword>
<gene>
    <name evidence="2" type="primary">C16orf89</name>
    <name evidence="2" type="ORF">CDAR_530261</name>
</gene>
<proteinExistence type="predicted"/>